<protein>
    <submittedName>
        <fullName evidence="3">Uncharacterized protein</fullName>
    </submittedName>
</protein>
<reference evidence="3" key="1">
    <citation type="submission" date="2022-11" db="UniProtKB">
        <authorList>
            <consortium name="WormBaseParasite"/>
        </authorList>
    </citation>
    <scope>IDENTIFICATION</scope>
</reference>
<feature type="signal peptide" evidence="1">
    <location>
        <begin position="1"/>
        <end position="23"/>
    </location>
</feature>
<dbReference type="WBParaSite" id="Gr19_v10_g5357.t1">
    <property type="protein sequence ID" value="Gr19_v10_g5357.t1"/>
    <property type="gene ID" value="Gr19_v10_g5357"/>
</dbReference>
<evidence type="ECO:0000313" key="3">
    <source>
        <dbReference type="WBParaSite" id="Gr19_v10_g5357.t1"/>
    </source>
</evidence>
<keyword evidence="2" id="KW-1185">Reference proteome</keyword>
<proteinExistence type="predicted"/>
<keyword evidence="1" id="KW-0732">Signal</keyword>
<evidence type="ECO:0000313" key="2">
    <source>
        <dbReference type="Proteomes" id="UP000887572"/>
    </source>
</evidence>
<evidence type="ECO:0000256" key="1">
    <source>
        <dbReference type="SAM" id="SignalP"/>
    </source>
</evidence>
<accession>A0A914I015</accession>
<dbReference type="Proteomes" id="UP000887572">
    <property type="component" value="Unplaced"/>
</dbReference>
<organism evidence="2 3">
    <name type="scientific">Globodera rostochiensis</name>
    <name type="common">Golden nematode worm</name>
    <name type="synonym">Heterodera rostochiensis</name>
    <dbReference type="NCBI Taxonomy" id="31243"/>
    <lineage>
        <taxon>Eukaryota</taxon>
        <taxon>Metazoa</taxon>
        <taxon>Ecdysozoa</taxon>
        <taxon>Nematoda</taxon>
        <taxon>Chromadorea</taxon>
        <taxon>Rhabditida</taxon>
        <taxon>Tylenchina</taxon>
        <taxon>Tylenchomorpha</taxon>
        <taxon>Tylenchoidea</taxon>
        <taxon>Heteroderidae</taxon>
        <taxon>Heteroderinae</taxon>
        <taxon>Globodera</taxon>
    </lineage>
</organism>
<dbReference type="AlphaFoldDB" id="A0A914I015"/>
<name>A0A914I015_GLORO</name>
<sequence>MHLFNVFLNYLFIFSHFVCLSDAAFLEGNVFGICLAHLQDQYLRLIFDVQMSKLDHADLSLQLGAVQVHLDIEAHLGPLEKNDDDLKRLHKKIKMPLALLEKRRKYDELKGEIERRLGAGGRMRFSDLCRLWDFNEETEMMSKVLAQMKEVGTQRGSQCAVSTTRLDRDSGPTRNCDQFDDANFLTKEQPNWALRFKRYISMRHLHFIDKEMLAGEKKLGRKVKVQQWFSTESIAGEGELRRRLRSMNVLGELEQLKLAKRRMKQALFHQEEQKQLEILHPMTMAIDVIDSSFLKNAYATIFEFAPNSVISNEWFLWLERAFMGEFGRISQK</sequence>
<feature type="chain" id="PRO_5037587349" evidence="1">
    <location>
        <begin position="24"/>
        <end position="332"/>
    </location>
</feature>